<reference evidence="1 2" key="1">
    <citation type="submission" date="2018-07" db="EMBL/GenBank/DDBJ databases">
        <title>Genomic Encyclopedia of Type Strains, Phase III (KMG-III): the genomes of soil and plant-associated and newly described type strains.</title>
        <authorList>
            <person name="Whitman W."/>
        </authorList>
    </citation>
    <scope>NUCLEOTIDE SEQUENCE [LARGE SCALE GENOMIC DNA]</scope>
    <source>
        <strain evidence="1 2">CECT 7946</strain>
    </source>
</reference>
<comment type="caution">
    <text evidence="1">The sequence shown here is derived from an EMBL/GenBank/DDBJ whole genome shotgun (WGS) entry which is preliminary data.</text>
</comment>
<gene>
    <name evidence="1" type="ORF">DFQ10_105247</name>
</gene>
<dbReference type="OrthoDB" id="668160at2"/>
<dbReference type="AlphaFoldDB" id="A0A3D9H298"/>
<dbReference type="EMBL" id="QRDV01000005">
    <property type="protein sequence ID" value="RED43647.1"/>
    <property type="molecule type" value="Genomic_DNA"/>
</dbReference>
<proteinExistence type="predicted"/>
<dbReference type="Proteomes" id="UP000256980">
    <property type="component" value="Unassembled WGS sequence"/>
</dbReference>
<dbReference type="RefSeq" id="WP_115817738.1">
    <property type="nucleotide sequence ID" value="NZ_QRDV01000005.1"/>
</dbReference>
<keyword evidence="2" id="KW-1185">Reference proteome</keyword>
<sequence length="182" mass="20930">MKKIILGLFLIGIAMHSYGQDVVFKAKIKREIVPVTIIEAIDVDFRGFEVIEFYGVPVEFIEEDVYINDDIESDEDYETFQVTLKGEHGKLVVTYNKEGQLLSSVEHLKNISPNIDVREAVAKAFPGWTLTKDYYKMTHFANKATKERYKLILKKGDEEKVVFMDGKGEILKVHKKINVNLK</sequence>
<protein>
    <submittedName>
        <fullName evidence="1">Uncharacterized protein</fullName>
    </submittedName>
</protein>
<name>A0A3D9H298_9FLAO</name>
<organism evidence="1 2">
    <name type="scientific">Winogradskyella eximia</name>
    <dbReference type="NCBI Taxonomy" id="262006"/>
    <lineage>
        <taxon>Bacteria</taxon>
        <taxon>Pseudomonadati</taxon>
        <taxon>Bacteroidota</taxon>
        <taxon>Flavobacteriia</taxon>
        <taxon>Flavobacteriales</taxon>
        <taxon>Flavobacteriaceae</taxon>
        <taxon>Winogradskyella</taxon>
    </lineage>
</organism>
<accession>A0A3D9H298</accession>
<evidence type="ECO:0000313" key="2">
    <source>
        <dbReference type="Proteomes" id="UP000256980"/>
    </source>
</evidence>
<evidence type="ECO:0000313" key="1">
    <source>
        <dbReference type="EMBL" id="RED43647.1"/>
    </source>
</evidence>